<feature type="domain" description="GGDEF" evidence="2">
    <location>
        <begin position="256"/>
        <end position="389"/>
    </location>
</feature>
<protein>
    <recommendedName>
        <fullName evidence="2">GGDEF domain-containing protein</fullName>
    </recommendedName>
</protein>
<dbReference type="PROSITE" id="PS50887">
    <property type="entry name" value="GGDEF"/>
    <property type="match status" value="1"/>
</dbReference>
<dbReference type="InterPro" id="IPR029787">
    <property type="entry name" value="Nucleotide_cyclase"/>
</dbReference>
<dbReference type="FunFam" id="3.30.70.270:FF:000001">
    <property type="entry name" value="Diguanylate cyclase domain protein"/>
    <property type="match status" value="1"/>
</dbReference>
<sequence>MAGSFGRIGVETGLSFSLPKWRLTRWLTDSGQHTPADIRAALIASLFGTLPIFAGGVINTLMISGVVAWRRPEPLYISWLALEIVLAVVRVTILRSALRNAARGGNTHTDIYIVLALLWAFSVGYGVFVTFLNHDWLAATLAGVSCGAMAGGICFRNYGAPRLVAAMIFLSLGPMCLGALFAGEYVTAIVFIQIPFYLVSMSIASQRLRRILVSTMLAERENERRASLDALTGLANRAGLEAALERICASARGQDSAAALFYMDMDDFKIINDTHGHAAGDHVLKTIAQRMRAMLRVDDVAARIGGDEFIVLATGIDATAALRLGNHLLRDAIQPITLADGTRVSVGLSIGISIISGADRKAQSVLDSADAALYRAKAQGGRRCAVAGAPDLDEVRETGDAAATA</sequence>
<name>A0A6J4ZJN7_9BURK</name>
<evidence type="ECO:0000313" key="3">
    <source>
        <dbReference type="EMBL" id="CAB3631960.1"/>
    </source>
</evidence>
<dbReference type="Pfam" id="PF00990">
    <property type="entry name" value="GGDEF"/>
    <property type="match status" value="1"/>
</dbReference>
<keyword evidence="4" id="KW-1185">Reference proteome</keyword>
<evidence type="ECO:0000256" key="1">
    <source>
        <dbReference type="SAM" id="Phobius"/>
    </source>
</evidence>
<dbReference type="PANTHER" id="PTHR46663">
    <property type="entry name" value="DIGUANYLATE CYCLASE DGCT-RELATED"/>
    <property type="match status" value="1"/>
</dbReference>
<dbReference type="InterPro" id="IPR000160">
    <property type="entry name" value="GGDEF_dom"/>
</dbReference>
<feature type="transmembrane region" description="Helical" evidence="1">
    <location>
        <begin position="163"/>
        <end position="182"/>
    </location>
</feature>
<dbReference type="PANTHER" id="PTHR46663:SF4">
    <property type="entry name" value="DIGUANYLATE CYCLASE DGCT-RELATED"/>
    <property type="match status" value="1"/>
</dbReference>
<gene>
    <name evidence="3" type="ORF">LMG26845_00837</name>
</gene>
<organism evidence="3 4">
    <name type="scientific">Achromobacter insuavis</name>
    <dbReference type="NCBI Taxonomy" id="1287735"/>
    <lineage>
        <taxon>Bacteria</taxon>
        <taxon>Pseudomonadati</taxon>
        <taxon>Pseudomonadota</taxon>
        <taxon>Betaproteobacteria</taxon>
        <taxon>Burkholderiales</taxon>
        <taxon>Alcaligenaceae</taxon>
        <taxon>Achromobacter</taxon>
    </lineage>
</organism>
<keyword evidence="1" id="KW-0812">Transmembrane</keyword>
<dbReference type="GO" id="GO:0003824">
    <property type="term" value="F:catalytic activity"/>
    <property type="evidence" value="ECO:0007669"/>
    <property type="project" value="UniProtKB-ARBA"/>
</dbReference>
<accession>A0A6J4ZJN7</accession>
<dbReference type="Gene3D" id="3.30.70.270">
    <property type="match status" value="1"/>
</dbReference>
<evidence type="ECO:0000259" key="2">
    <source>
        <dbReference type="PROSITE" id="PS50887"/>
    </source>
</evidence>
<dbReference type="AlphaFoldDB" id="A0A6J4ZJN7"/>
<keyword evidence="1" id="KW-1133">Transmembrane helix</keyword>
<dbReference type="InterPro" id="IPR043128">
    <property type="entry name" value="Rev_trsase/Diguanyl_cyclase"/>
</dbReference>
<feature type="transmembrane region" description="Helical" evidence="1">
    <location>
        <begin position="40"/>
        <end position="69"/>
    </location>
</feature>
<dbReference type="SUPFAM" id="SSF55073">
    <property type="entry name" value="Nucleotide cyclase"/>
    <property type="match status" value="1"/>
</dbReference>
<feature type="transmembrane region" description="Helical" evidence="1">
    <location>
        <begin position="75"/>
        <end position="98"/>
    </location>
</feature>
<dbReference type="SMART" id="SM00267">
    <property type="entry name" value="GGDEF"/>
    <property type="match status" value="1"/>
</dbReference>
<dbReference type="EMBL" id="CADIJR010000004">
    <property type="protein sequence ID" value="CAB3631960.1"/>
    <property type="molecule type" value="Genomic_DNA"/>
</dbReference>
<keyword evidence="1" id="KW-0472">Membrane</keyword>
<feature type="transmembrane region" description="Helical" evidence="1">
    <location>
        <begin position="136"/>
        <end position="156"/>
    </location>
</feature>
<dbReference type="Proteomes" id="UP000507979">
    <property type="component" value="Unassembled WGS sequence"/>
</dbReference>
<reference evidence="3 4" key="1">
    <citation type="submission" date="2020-04" db="EMBL/GenBank/DDBJ databases">
        <authorList>
            <person name="De Canck E."/>
        </authorList>
    </citation>
    <scope>NUCLEOTIDE SEQUENCE [LARGE SCALE GENOMIC DNA]</scope>
    <source>
        <strain evidence="3 4">LMG 26845</strain>
    </source>
</reference>
<feature type="transmembrane region" description="Helical" evidence="1">
    <location>
        <begin position="110"/>
        <end position="130"/>
    </location>
</feature>
<proteinExistence type="predicted"/>
<dbReference type="InterPro" id="IPR052163">
    <property type="entry name" value="DGC-Regulatory_Protein"/>
</dbReference>
<dbReference type="NCBIfam" id="TIGR00254">
    <property type="entry name" value="GGDEF"/>
    <property type="match status" value="1"/>
</dbReference>
<dbReference type="CDD" id="cd01949">
    <property type="entry name" value="GGDEF"/>
    <property type="match status" value="1"/>
</dbReference>
<evidence type="ECO:0000313" key="4">
    <source>
        <dbReference type="Proteomes" id="UP000507979"/>
    </source>
</evidence>